<dbReference type="InterPro" id="IPR027473">
    <property type="entry name" value="L-asparaginase_C"/>
</dbReference>
<evidence type="ECO:0000256" key="7">
    <source>
        <dbReference type="PROSITE-ProRule" id="PRU10099"/>
    </source>
</evidence>
<name>A0A1Q6R553_9FIRM</name>
<dbReference type="AlphaFoldDB" id="A0A1Q6R553"/>
<dbReference type="PANTHER" id="PTHR11707:SF28">
    <property type="entry name" value="60 KDA LYSOPHOSPHOLIPASE"/>
    <property type="match status" value="1"/>
</dbReference>
<dbReference type="PROSITE" id="PS00144">
    <property type="entry name" value="ASN_GLN_ASE_1"/>
    <property type="match status" value="1"/>
</dbReference>
<evidence type="ECO:0000313" key="12">
    <source>
        <dbReference type="EMBL" id="OLA37514.1"/>
    </source>
</evidence>
<evidence type="ECO:0000256" key="9">
    <source>
        <dbReference type="RuleBase" id="RU004456"/>
    </source>
</evidence>
<dbReference type="PRINTS" id="PR00139">
    <property type="entry name" value="ASNGLNASE"/>
</dbReference>
<dbReference type="InterPro" id="IPR020827">
    <property type="entry name" value="Asparaginase/glutaminase_AS1"/>
</dbReference>
<dbReference type="PIRSF" id="PIRSF500176">
    <property type="entry name" value="L_ASNase"/>
    <property type="match status" value="1"/>
</dbReference>
<dbReference type="PIRSF" id="PIRSF001220">
    <property type="entry name" value="L-ASNase_gatD"/>
    <property type="match status" value="1"/>
</dbReference>
<feature type="domain" description="Asparaginase/glutaminase C-terminal" evidence="11">
    <location>
        <begin position="226"/>
        <end position="335"/>
    </location>
</feature>
<protein>
    <recommendedName>
        <fullName evidence="2">asparaginase</fullName>
        <ecNumber evidence="2">3.5.1.1</ecNumber>
    </recommendedName>
</protein>
<dbReference type="InterPro" id="IPR027475">
    <property type="entry name" value="Asparaginase/glutaminase_AS2"/>
</dbReference>
<dbReference type="InterPro" id="IPR036152">
    <property type="entry name" value="Asp/glu_Ase-like_sf"/>
</dbReference>
<dbReference type="InterPro" id="IPR037152">
    <property type="entry name" value="L-asparaginase_N_sf"/>
</dbReference>
<gene>
    <name evidence="12" type="ORF">BHW43_06245</name>
</gene>
<dbReference type="PANTHER" id="PTHR11707">
    <property type="entry name" value="L-ASPARAGINASE"/>
    <property type="match status" value="1"/>
</dbReference>
<dbReference type="EMBL" id="MNTG01000030">
    <property type="protein sequence ID" value="OLA37514.1"/>
    <property type="molecule type" value="Genomic_DNA"/>
</dbReference>
<feature type="domain" description="L-asparaginase N-terminal" evidence="10">
    <location>
        <begin position="13"/>
        <end position="207"/>
    </location>
</feature>
<dbReference type="CDD" id="cd08964">
    <property type="entry name" value="L-asparaginase_II"/>
    <property type="match status" value="1"/>
</dbReference>
<evidence type="ECO:0000256" key="4">
    <source>
        <dbReference type="ARBA" id="ARBA00049366"/>
    </source>
</evidence>
<dbReference type="InterPro" id="IPR027474">
    <property type="entry name" value="L-asparaginase_N"/>
</dbReference>
<dbReference type="RefSeq" id="WP_299823896.1">
    <property type="nucleotide sequence ID" value="NZ_DAWCKH010000101.1"/>
</dbReference>
<dbReference type="FunFam" id="3.40.50.1170:FF:000001">
    <property type="entry name" value="L-asparaginase 2"/>
    <property type="match status" value="1"/>
</dbReference>
<dbReference type="PROSITE" id="PS51732">
    <property type="entry name" value="ASN_GLN_ASE_3"/>
    <property type="match status" value="1"/>
</dbReference>
<evidence type="ECO:0000256" key="2">
    <source>
        <dbReference type="ARBA" id="ARBA00012920"/>
    </source>
</evidence>
<accession>A0A1Q6R553</accession>
<dbReference type="EC" id="3.5.1.1" evidence="2"/>
<feature type="binding site" evidence="6">
    <location>
        <position position="69"/>
    </location>
    <ligand>
        <name>substrate</name>
    </ligand>
</feature>
<evidence type="ECO:0000313" key="13">
    <source>
        <dbReference type="Proteomes" id="UP000186777"/>
    </source>
</evidence>
<dbReference type="InterPro" id="IPR040919">
    <property type="entry name" value="Asparaginase_C"/>
</dbReference>
<evidence type="ECO:0000256" key="5">
    <source>
        <dbReference type="PIRSR" id="PIRSR001220-1"/>
    </source>
</evidence>
<sequence>MEVRLMEKTELKNIVILATGGTIAGKASSGTQMTGYTAGAYSVADLLAGVPELGELAHISGEQLCNIDSSSITDALLLRLAQRCNELLAQDDVDGVVITHGTDTMEETAFFLNLTVKSAKPVVLVGAMRPATAVSADGPLNIINAVKVAVDAASAGQGVLVMMNDEIYSGRDVTKTNTANVATFKATNGGPLGFIVGGEVHYYYRSVRPHTLQSEFDVTGVTALPRVDIIYTHIGEDRVFVDAALAAGARGLIYAGSGMGSIHEAVEAALAEAVGRGVVIVRSSRTGSGIVAAGLERWQEQGFLYADNLNPQKARLLLQLALLRMHERSEVQEIFNRY</sequence>
<dbReference type="PROSITE" id="PS00917">
    <property type="entry name" value="ASN_GLN_ASE_2"/>
    <property type="match status" value="1"/>
</dbReference>
<evidence type="ECO:0000256" key="8">
    <source>
        <dbReference type="PROSITE-ProRule" id="PRU10100"/>
    </source>
</evidence>
<feature type="active site" evidence="8">
    <location>
        <position position="102"/>
    </location>
</feature>
<dbReference type="GO" id="GO:0004067">
    <property type="term" value="F:asparaginase activity"/>
    <property type="evidence" value="ECO:0007669"/>
    <property type="project" value="UniProtKB-UniRule"/>
</dbReference>
<feature type="active site" description="O-isoaspartyl threonine intermediate" evidence="5">
    <location>
        <position position="22"/>
    </location>
</feature>
<proteinExistence type="inferred from homology"/>
<dbReference type="Pfam" id="PF17763">
    <property type="entry name" value="Asparaginase_C"/>
    <property type="match status" value="1"/>
</dbReference>
<dbReference type="Gene3D" id="3.40.50.1170">
    <property type="entry name" value="L-asparaginase, N-terminal domain"/>
    <property type="match status" value="1"/>
</dbReference>
<evidence type="ECO:0000259" key="10">
    <source>
        <dbReference type="Pfam" id="PF00710"/>
    </source>
</evidence>
<feature type="active site" evidence="7">
    <location>
        <position position="22"/>
    </location>
</feature>
<evidence type="ECO:0000256" key="1">
    <source>
        <dbReference type="ARBA" id="ARBA00010518"/>
    </source>
</evidence>
<evidence type="ECO:0000256" key="3">
    <source>
        <dbReference type="ARBA" id="ARBA00022801"/>
    </source>
</evidence>
<dbReference type="SMART" id="SM00870">
    <property type="entry name" value="Asparaginase"/>
    <property type="match status" value="1"/>
</dbReference>
<reference evidence="12 13" key="1">
    <citation type="journal article" date="2016" name="Nat. Biotechnol.">
        <title>Measurement of bacterial replication rates in microbial communities.</title>
        <authorList>
            <person name="Brown C.T."/>
            <person name="Olm M.R."/>
            <person name="Thomas B.C."/>
            <person name="Banfield J.F."/>
        </authorList>
    </citation>
    <scope>NUCLEOTIDE SEQUENCE [LARGE SCALE GENOMIC DNA]</scope>
    <source>
        <strain evidence="12">46_33</strain>
    </source>
</reference>
<dbReference type="GO" id="GO:0006528">
    <property type="term" value="P:asparagine metabolic process"/>
    <property type="evidence" value="ECO:0007669"/>
    <property type="project" value="InterPro"/>
</dbReference>
<keyword evidence="3" id="KW-0378">Hydrolase</keyword>
<dbReference type="InterPro" id="IPR004550">
    <property type="entry name" value="AsnASE_II"/>
</dbReference>
<dbReference type="InterPro" id="IPR006034">
    <property type="entry name" value="Asparaginase/glutaminase-like"/>
</dbReference>
<dbReference type="Pfam" id="PF00710">
    <property type="entry name" value="Asparaginase"/>
    <property type="match status" value="1"/>
</dbReference>
<feature type="binding site" evidence="6">
    <location>
        <begin position="102"/>
        <end position="103"/>
    </location>
    <ligand>
        <name>substrate</name>
    </ligand>
</feature>
<dbReference type="Proteomes" id="UP000186777">
    <property type="component" value="Unassembled WGS sequence"/>
</dbReference>
<dbReference type="STRING" id="626940.BHW43_06245"/>
<organism evidence="12 13">
    <name type="scientific">Phascolarctobacterium succinatutens</name>
    <dbReference type="NCBI Taxonomy" id="626940"/>
    <lineage>
        <taxon>Bacteria</taxon>
        <taxon>Bacillati</taxon>
        <taxon>Bacillota</taxon>
        <taxon>Negativicutes</taxon>
        <taxon>Acidaminococcales</taxon>
        <taxon>Acidaminococcaceae</taxon>
        <taxon>Phascolarctobacterium</taxon>
    </lineage>
</organism>
<evidence type="ECO:0000256" key="6">
    <source>
        <dbReference type="PIRSR" id="PIRSR001220-2"/>
    </source>
</evidence>
<comment type="caution">
    <text evidence="12">The sequence shown here is derived from an EMBL/GenBank/DDBJ whole genome shotgun (WGS) entry which is preliminary data.</text>
</comment>
<dbReference type="Gene3D" id="3.40.50.40">
    <property type="match status" value="1"/>
</dbReference>
<comment type="catalytic activity">
    <reaction evidence="4">
        <text>L-asparagine + H2O = L-aspartate + NH4(+)</text>
        <dbReference type="Rhea" id="RHEA:21016"/>
        <dbReference type="ChEBI" id="CHEBI:15377"/>
        <dbReference type="ChEBI" id="CHEBI:28938"/>
        <dbReference type="ChEBI" id="CHEBI:29991"/>
        <dbReference type="ChEBI" id="CHEBI:58048"/>
        <dbReference type="EC" id="3.5.1.1"/>
    </reaction>
</comment>
<comment type="similarity">
    <text evidence="1 9">Belongs to the asparaginase 1 family.</text>
</comment>
<evidence type="ECO:0000259" key="11">
    <source>
        <dbReference type="Pfam" id="PF17763"/>
    </source>
</evidence>
<dbReference type="SUPFAM" id="SSF53774">
    <property type="entry name" value="Glutaminase/Asparaginase"/>
    <property type="match status" value="1"/>
</dbReference>
<dbReference type="NCBIfam" id="TIGR00520">
    <property type="entry name" value="asnASE_II"/>
    <property type="match status" value="1"/>
</dbReference>